<sequence>MKLIAISDIHGYVDRLREVLARENDVEVIVFSGDIAPYRNHLETLNSLKRLLSIAKNFNIGYVVAVPGNVDYINHYKQLEDPTFIYIHEECERIKDALFIGFGGSTITPFNTILEYSEEDIYRALQSVYTKCKGKTTLDNEFYILVTHAPPYNTACDRIFSGNHIGSKAIRSFIEYTKPTLALCGHVHESRCIDRIDRTIIINPGPLAKGFYSTIDIDGRGNINVNLNTL</sequence>
<dbReference type="PANTHER" id="PTHR37523">
    <property type="entry name" value="METALLOPHOSPHOESTERASE"/>
    <property type="match status" value="1"/>
</dbReference>
<dbReference type="Pfam" id="PF00149">
    <property type="entry name" value="Metallophos"/>
    <property type="match status" value="1"/>
</dbReference>
<dbReference type="EMBL" id="DTBZ01000104">
    <property type="protein sequence ID" value="HGQ18442.1"/>
    <property type="molecule type" value="Genomic_DNA"/>
</dbReference>
<evidence type="ECO:0000313" key="2">
    <source>
        <dbReference type="EMBL" id="HGQ18442.1"/>
    </source>
</evidence>
<proteinExistence type="predicted"/>
<dbReference type="InterPro" id="IPR004843">
    <property type="entry name" value="Calcineurin-like_PHP"/>
</dbReference>
<reference evidence="2" key="1">
    <citation type="journal article" date="2020" name="mSystems">
        <title>Genome- and Community-Level Interaction Insights into Carbon Utilization and Element Cycling Functions of Hydrothermarchaeota in Hydrothermal Sediment.</title>
        <authorList>
            <person name="Zhou Z."/>
            <person name="Liu Y."/>
            <person name="Xu W."/>
            <person name="Pan J."/>
            <person name="Luo Z.H."/>
            <person name="Li M."/>
        </authorList>
    </citation>
    <scope>NUCLEOTIDE SEQUENCE [LARGE SCALE GENOMIC DNA]</scope>
    <source>
        <strain evidence="2">SpSt-657</strain>
    </source>
</reference>
<dbReference type="SUPFAM" id="SSF56300">
    <property type="entry name" value="Metallo-dependent phosphatases"/>
    <property type="match status" value="1"/>
</dbReference>
<dbReference type="AlphaFoldDB" id="A0A7J3JQU5"/>
<dbReference type="InterPro" id="IPR029052">
    <property type="entry name" value="Metallo-depent_PP-like"/>
</dbReference>
<dbReference type="PANTHER" id="PTHR37523:SF1">
    <property type="entry name" value="CALCINEURIN-LIKE PHOSPHOESTERASE DOMAIN-CONTAINING PROTEIN"/>
    <property type="match status" value="1"/>
</dbReference>
<gene>
    <name evidence="2" type="ORF">ENU30_05660</name>
</gene>
<dbReference type="Gene3D" id="3.60.21.10">
    <property type="match status" value="1"/>
</dbReference>
<name>A0A7J3JQU5_9CREN</name>
<feature type="domain" description="Calcineurin-like phosphoesterase" evidence="1">
    <location>
        <begin position="1"/>
        <end position="189"/>
    </location>
</feature>
<dbReference type="GO" id="GO:0016787">
    <property type="term" value="F:hydrolase activity"/>
    <property type="evidence" value="ECO:0007669"/>
    <property type="project" value="InterPro"/>
</dbReference>
<protein>
    <submittedName>
        <fullName evidence="2">YfcE family phosphodiesterase</fullName>
    </submittedName>
</protein>
<organism evidence="2">
    <name type="scientific">Ignisphaera aggregans</name>
    <dbReference type="NCBI Taxonomy" id="334771"/>
    <lineage>
        <taxon>Archaea</taxon>
        <taxon>Thermoproteota</taxon>
        <taxon>Thermoprotei</taxon>
        <taxon>Desulfurococcales</taxon>
        <taxon>Desulfurococcaceae</taxon>
        <taxon>Ignisphaera</taxon>
    </lineage>
</organism>
<evidence type="ECO:0000259" key="1">
    <source>
        <dbReference type="Pfam" id="PF00149"/>
    </source>
</evidence>
<accession>A0A7J3JQU5</accession>
<comment type="caution">
    <text evidence="2">The sequence shown here is derived from an EMBL/GenBank/DDBJ whole genome shotgun (WGS) entry which is preliminary data.</text>
</comment>